<evidence type="ECO:0000256" key="6">
    <source>
        <dbReference type="SAM" id="MobiDB-lite"/>
    </source>
</evidence>
<feature type="compositionally biased region" description="Basic residues" evidence="6">
    <location>
        <begin position="18"/>
        <end position="35"/>
    </location>
</feature>
<dbReference type="CDD" id="cd06173">
    <property type="entry name" value="MFS_MefA_like"/>
    <property type="match status" value="1"/>
</dbReference>
<dbReference type="PANTHER" id="PTHR23513">
    <property type="entry name" value="INTEGRAL MEMBRANE EFFLUX PROTEIN-RELATED"/>
    <property type="match status" value="1"/>
</dbReference>
<evidence type="ECO:0000256" key="1">
    <source>
        <dbReference type="ARBA" id="ARBA00004651"/>
    </source>
</evidence>
<feature type="transmembrane region" description="Helical" evidence="7">
    <location>
        <begin position="324"/>
        <end position="344"/>
    </location>
</feature>
<feature type="region of interest" description="Disordered" evidence="6">
    <location>
        <begin position="479"/>
        <end position="504"/>
    </location>
</feature>
<proteinExistence type="predicted"/>
<dbReference type="InterPro" id="IPR036259">
    <property type="entry name" value="MFS_trans_sf"/>
</dbReference>
<reference evidence="9 10" key="1">
    <citation type="submission" date="2019-01" db="EMBL/GenBank/DDBJ databases">
        <title>Novel species of Nocardioides.</title>
        <authorList>
            <person name="Liu Q."/>
            <person name="Xin Y.-H."/>
        </authorList>
    </citation>
    <scope>NUCLEOTIDE SEQUENCE [LARGE SCALE GENOMIC DNA]</scope>
    <source>
        <strain evidence="9 10">HLT3-15</strain>
    </source>
</reference>
<feature type="transmembrane region" description="Helical" evidence="7">
    <location>
        <begin position="356"/>
        <end position="376"/>
    </location>
</feature>
<dbReference type="InterPro" id="IPR011701">
    <property type="entry name" value="MFS"/>
</dbReference>
<dbReference type="InterPro" id="IPR020846">
    <property type="entry name" value="MFS_dom"/>
</dbReference>
<evidence type="ECO:0000259" key="8">
    <source>
        <dbReference type="PROSITE" id="PS50850"/>
    </source>
</evidence>
<dbReference type="SUPFAM" id="SSF103473">
    <property type="entry name" value="MFS general substrate transporter"/>
    <property type="match status" value="1"/>
</dbReference>
<accession>A0A4Q2RUH9</accession>
<feature type="transmembrane region" description="Helical" evidence="7">
    <location>
        <begin position="91"/>
        <end position="113"/>
    </location>
</feature>
<evidence type="ECO:0000256" key="2">
    <source>
        <dbReference type="ARBA" id="ARBA00022475"/>
    </source>
</evidence>
<dbReference type="PROSITE" id="PS50850">
    <property type="entry name" value="MFS"/>
    <property type="match status" value="1"/>
</dbReference>
<name>A0A4Q2RUH9_9ACTN</name>
<evidence type="ECO:0000313" key="10">
    <source>
        <dbReference type="Proteomes" id="UP000291838"/>
    </source>
</evidence>
<feature type="domain" description="Major facilitator superfamily (MFS) profile" evidence="8">
    <location>
        <begin position="287"/>
        <end position="504"/>
    </location>
</feature>
<keyword evidence="4 7" id="KW-1133">Transmembrane helix</keyword>
<evidence type="ECO:0000256" key="5">
    <source>
        <dbReference type="ARBA" id="ARBA00023136"/>
    </source>
</evidence>
<evidence type="ECO:0000313" key="9">
    <source>
        <dbReference type="EMBL" id="RYB92306.1"/>
    </source>
</evidence>
<feature type="transmembrane region" description="Helical" evidence="7">
    <location>
        <begin position="416"/>
        <end position="440"/>
    </location>
</feature>
<sequence>MGRPVPRRQRARGERDVARKRRHVAERRLAHRRGARRPDHPVAGGGRHLCGAPRHRRTTRGCPPLRDRRVGRRCRGDPVKAAFAQPGFSRLFAGLSTSILGDSIMLLVLSIWVKTLTGSSAMAGFTFFFMCIPAIFAPLVGVWIDRIKRKPMLVWGNLLSAVAVMPLLLVRDAGDVWIIWTVAGVYGISFVVLPAGINGLLKELMPDDLLVDANSSIQTIKESYRLFGPLLGAALFAWLGGWVVALVDIASFVVAAAVISTIRVEEEEPEHEEAAYWSQLTEGLRHLVHDRVLGNLLIGFGLSMLVLGFTESAIFALTDHFDKPATYVSVIVSVQGIGAVAGGVLSARCVRRLGEVATSTLGLVLLGVSALGIAASPAMAGVLVSVVLFGASLPLLVVAYMTILQRRTPQRLMGRVSTAAEVVMTVPSAVSLAFGALLVTLIDWRWIFLVIGVATLAGAAHVAFWLRDELRGRTTEDLVTEGVDDDPPPALEPSSPLGPGVGAS</sequence>
<dbReference type="GO" id="GO:0022857">
    <property type="term" value="F:transmembrane transporter activity"/>
    <property type="evidence" value="ECO:0007669"/>
    <property type="project" value="InterPro"/>
</dbReference>
<feature type="transmembrane region" description="Helical" evidence="7">
    <location>
        <begin position="446"/>
        <end position="466"/>
    </location>
</feature>
<dbReference type="Pfam" id="PF07690">
    <property type="entry name" value="MFS_1"/>
    <property type="match status" value="1"/>
</dbReference>
<feature type="compositionally biased region" description="Basic residues" evidence="6">
    <location>
        <begin position="1"/>
        <end position="10"/>
    </location>
</feature>
<keyword evidence="3 7" id="KW-0812">Transmembrane</keyword>
<comment type="subcellular location">
    <subcellularLocation>
        <location evidence="1">Cell membrane</location>
        <topology evidence="1">Multi-pass membrane protein</topology>
    </subcellularLocation>
</comment>
<feature type="transmembrane region" description="Helical" evidence="7">
    <location>
        <begin position="177"/>
        <end position="201"/>
    </location>
</feature>
<gene>
    <name evidence="9" type="ORF">EUA06_04935</name>
</gene>
<keyword evidence="5 7" id="KW-0472">Membrane</keyword>
<protein>
    <submittedName>
        <fullName evidence="9">MFS transporter</fullName>
    </submittedName>
</protein>
<keyword evidence="2" id="KW-1003">Cell membrane</keyword>
<feature type="region of interest" description="Disordered" evidence="6">
    <location>
        <begin position="1"/>
        <end position="61"/>
    </location>
</feature>
<feature type="transmembrane region" description="Helical" evidence="7">
    <location>
        <begin position="292"/>
        <end position="318"/>
    </location>
</feature>
<organism evidence="9 10">
    <name type="scientific">Nocardioides glacieisoli</name>
    <dbReference type="NCBI Taxonomy" id="1168730"/>
    <lineage>
        <taxon>Bacteria</taxon>
        <taxon>Bacillati</taxon>
        <taxon>Actinomycetota</taxon>
        <taxon>Actinomycetes</taxon>
        <taxon>Propionibacteriales</taxon>
        <taxon>Nocardioidaceae</taxon>
        <taxon>Nocardioides</taxon>
    </lineage>
</organism>
<comment type="caution">
    <text evidence="9">The sequence shown here is derived from an EMBL/GenBank/DDBJ whole genome shotgun (WGS) entry which is preliminary data.</text>
</comment>
<feature type="transmembrane region" description="Helical" evidence="7">
    <location>
        <begin position="382"/>
        <end position="404"/>
    </location>
</feature>
<dbReference type="Gene3D" id="1.20.1250.20">
    <property type="entry name" value="MFS general substrate transporter like domains"/>
    <property type="match status" value="1"/>
</dbReference>
<feature type="transmembrane region" description="Helical" evidence="7">
    <location>
        <begin position="152"/>
        <end position="171"/>
    </location>
</feature>
<dbReference type="OrthoDB" id="3460055at2"/>
<dbReference type="AlphaFoldDB" id="A0A4Q2RUH9"/>
<dbReference type="GO" id="GO:0005886">
    <property type="term" value="C:plasma membrane"/>
    <property type="evidence" value="ECO:0007669"/>
    <property type="project" value="UniProtKB-SubCell"/>
</dbReference>
<feature type="transmembrane region" description="Helical" evidence="7">
    <location>
        <begin position="119"/>
        <end position="140"/>
    </location>
</feature>
<evidence type="ECO:0000256" key="3">
    <source>
        <dbReference type="ARBA" id="ARBA00022692"/>
    </source>
</evidence>
<dbReference type="PANTHER" id="PTHR23513:SF6">
    <property type="entry name" value="MAJOR FACILITATOR SUPERFAMILY ASSOCIATED DOMAIN-CONTAINING PROTEIN"/>
    <property type="match status" value="1"/>
</dbReference>
<evidence type="ECO:0000256" key="7">
    <source>
        <dbReference type="SAM" id="Phobius"/>
    </source>
</evidence>
<feature type="transmembrane region" description="Helical" evidence="7">
    <location>
        <begin position="245"/>
        <end position="262"/>
    </location>
</feature>
<dbReference type="Proteomes" id="UP000291838">
    <property type="component" value="Unassembled WGS sequence"/>
</dbReference>
<evidence type="ECO:0000256" key="4">
    <source>
        <dbReference type="ARBA" id="ARBA00022989"/>
    </source>
</evidence>
<dbReference type="EMBL" id="SDWS01000002">
    <property type="protein sequence ID" value="RYB92306.1"/>
    <property type="molecule type" value="Genomic_DNA"/>
</dbReference>
<keyword evidence="10" id="KW-1185">Reference proteome</keyword>